<keyword evidence="2" id="KW-1185">Reference proteome</keyword>
<organism evidence="1 2">
    <name type="scientific">Conexibacter stalactiti</name>
    <dbReference type="NCBI Taxonomy" id="1940611"/>
    <lineage>
        <taxon>Bacteria</taxon>
        <taxon>Bacillati</taxon>
        <taxon>Actinomycetota</taxon>
        <taxon>Thermoleophilia</taxon>
        <taxon>Solirubrobacterales</taxon>
        <taxon>Conexibacteraceae</taxon>
        <taxon>Conexibacter</taxon>
    </lineage>
</organism>
<protein>
    <recommendedName>
        <fullName evidence="3">Zinc finger CHC2-type domain-containing protein</fullName>
    </recommendedName>
</protein>
<dbReference type="EMBL" id="JAWSTH010000002">
    <property type="protein sequence ID" value="MDW5592995.1"/>
    <property type="molecule type" value="Genomic_DNA"/>
</dbReference>
<evidence type="ECO:0000313" key="1">
    <source>
        <dbReference type="EMBL" id="MDW5592995.1"/>
    </source>
</evidence>
<proteinExistence type="predicted"/>
<dbReference type="Proteomes" id="UP001284601">
    <property type="component" value="Unassembled WGS sequence"/>
</dbReference>
<dbReference type="RefSeq" id="WP_318595256.1">
    <property type="nucleotide sequence ID" value="NZ_JAWSTH010000002.1"/>
</dbReference>
<reference evidence="1 2" key="2">
    <citation type="submission" date="2023-10" db="EMBL/GenBank/DDBJ databases">
        <authorList>
            <person name="Han X.F."/>
        </authorList>
    </citation>
    <scope>NUCLEOTIDE SEQUENCE [LARGE SCALE GENOMIC DNA]</scope>
    <source>
        <strain evidence="1 2">KCTC 39840</strain>
    </source>
</reference>
<evidence type="ECO:0008006" key="3">
    <source>
        <dbReference type="Google" id="ProtNLM"/>
    </source>
</evidence>
<accession>A0ABU4HIB6</accession>
<dbReference type="Gene3D" id="3.90.580.10">
    <property type="entry name" value="Zinc finger, CHC2-type domain"/>
    <property type="match status" value="1"/>
</dbReference>
<comment type="caution">
    <text evidence="1">The sequence shown here is derived from an EMBL/GenBank/DDBJ whole genome shotgun (WGS) entry which is preliminary data.</text>
</comment>
<name>A0ABU4HIB6_9ACTN</name>
<dbReference type="InterPro" id="IPR036977">
    <property type="entry name" value="DNA_primase_Znf_CHC2"/>
</dbReference>
<evidence type="ECO:0000313" key="2">
    <source>
        <dbReference type="Proteomes" id="UP001284601"/>
    </source>
</evidence>
<gene>
    <name evidence="1" type="ORF">R7226_01510</name>
</gene>
<reference evidence="2" key="1">
    <citation type="submission" date="2023-07" db="EMBL/GenBank/DDBJ databases">
        <title>Conexibacter stalactiti sp. nov., isolated from stalactites in a lava cave and emended description of the genus Conexibacter.</title>
        <authorList>
            <person name="Lee S.D."/>
        </authorList>
    </citation>
    <scope>NUCLEOTIDE SEQUENCE [LARGE SCALE GENOMIC DNA]</scope>
    <source>
        <strain evidence="2">KCTC 39840</strain>
    </source>
</reference>
<sequence length="398" mass="43446">MSVTTAPRLASSARERARRAAVAVGDDPTAEVELPCQIRLPGGQVYDGEMPAWRHRRLHLSLLHGGSDGIMELGCGRRPPGGKTRWSSRDDEDSFLPGGARAGDHAIWLDQTLARVAAIAARPRTEVAVVPSVRSEPSGGKAAVASTSWLWLDVDLPEALPRLYELLLERPPHLRVESAGSGGEHAYWKLDRPLPARMVDPRTGEVQEWIERAHLRLVRRVGRWAEVGGRPKLLGADQACVDRGRLMRLSGTVNYKRGRHARIISADLARPSYRLRDLVGGLPDLRGRRRPRRVGSWVANVDPYKRIPPADYFLALAGVEVPDRGLVRCPAPDHDDAHASCNVGDDASIGWWCHGCARGGSIYDLASMLLGGPTGAALRGADFRAAKALVVERFGHRG</sequence>